<protein>
    <recommendedName>
        <fullName evidence="6">Alcohol dehydrogenase-like C-terminal domain-containing protein</fullName>
    </recommendedName>
</protein>
<dbReference type="GO" id="GO:0000166">
    <property type="term" value="F:nucleotide binding"/>
    <property type="evidence" value="ECO:0007669"/>
    <property type="project" value="UniProtKB-KW"/>
</dbReference>
<keyword evidence="3" id="KW-0560">Oxidoreductase</keyword>
<evidence type="ECO:0000256" key="1">
    <source>
        <dbReference type="ARBA" id="ARBA00022741"/>
    </source>
</evidence>
<evidence type="ECO:0000313" key="4">
    <source>
        <dbReference type="EMBL" id="EAU30129.1"/>
    </source>
</evidence>
<dbReference type="RefSeq" id="XP_001218560.1">
    <property type="nucleotide sequence ID" value="XM_001218559.1"/>
</dbReference>
<dbReference type="Proteomes" id="UP000007963">
    <property type="component" value="Unassembled WGS sequence"/>
</dbReference>
<dbReference type="AlphaFoldDB" id="Q0C8P6"/>
<keyword evidence="2" id="KW-0521">NADP</keyword>
<dbReference type="GeneID" id="4354207"/>
<accession>Q0C8P6</accession>
<dbReference type="PANTHER" id="PTHR45348:SF2">
    <property type="entry name" value="ZINC-TYPE ALCOHOL DEHYDROGENASE-LIKE PROTEIN C2E1P3.01"/>
    <property type="match status" value="1"/>
</dbReference>
<name>Q0C8P6_ASPTN</name>
<dbReference type="OrthoDB" id="9992527at2759"/>
<dbReference type="HOGENOM" id="CLU_1133377_0_0_1"/>
<reference evidence="5" key="1">
    <citation type="submission" date="2005-09" db="EMBL/GenBank/DDBJ databases">
        <title>Annotation of the Aspergillus terreus NIH2624 genome.</title>
        <authorList>
            <person name="Birren B.W."/>
            <person name="Lander E.S."/>
            <person name="Galagan J.E."/>
            <person name="Nusbaum C."/>
            <person name="Devon K."/>
            <person name="Henn M."/>
            <person name="Ma L.-J."/>
            <person name="Jaffe D.B."/>
            <person name="Butler J."/>
            <person name="Alvarez P."/>
            <person name="Gnerre S."/>
            <person name="Grabherr M."/>
            <person name="Kleber M."/>
            <person name="Mauceli E.W."/>
            <person name="Brockman W."/>
            <person name="Rounsley S."/>
            <person name="Young S.K."/>
            <person name="LaButti K."/>
            <person name="Pushparaj V."/>
            <person name="DeCaprio D."/>
            <person name="Crawford M."/>
            <person name="Koehrsen M."/>
            <person name="Engels R."/>
            <person name="Montgomery P."/>
            <person name="Pearson M."/>
            <person name="Howarth C."/>
            <person name="Larson L."/>
            <person name="Luoma S."/>
            <person name="White J."/>
            <person name="Alvarado L."/>
            <person name="Kodira C.D."/>
            <person name="Zeng Q."/>
            <person name="Oleary S."/>
            <person name="Yandava C."/>
            <person name="Denning D.W."/>
            <person name="Nierman W.C."/>
            <person name="Milne T."/>
            <person name="Madden K."/>
        </authorList>
    </citation>
    <scope>NUCLEOTIDE SEQUENCE [LARGE SCALE GENOMIC DNA]</scope>
    <source>
        <strain evidence="5">NIH 2624 / FGSC A1156</strain>
    </source>
</reference>
<proteinExistence type="predicted"/>
<dbReference type="PANTHER" id="PTHR45348">
    <property type="entry name" value="HYPOTHETICAL OXIDOREDUCTASE (EUROFUNG)"/>
    <property type="match status" value="1"/>
</dbReference>
<dbReference type="Gene3D" id="3.40.50.720">
    <property type="entry name" value="NAD(P)-binding Rossmann-like Domain"/>
    <property type="match status" value="1"/>
</dbReference>
<dbReference type="EMBL" id="CH476608">
    <property type="protein sequence ID" value="EAU30129.1"/>
    <property type="molecule type" value="Genomic_DNA"/>
</dbReference>
<dbReference type="SUPFAM" id="SSF51735">
    <property type="entry name" value="NAD(P)-binding Rossmann-fold domains"/>
    <property type="match status" value="1"/>
</dbReference>
<dbReference type="InterPro" id="IPR047122">
    <property type="entry name" value="Trans-enoyl_RdTase-like"/>
</dbReference>
<dbReference type="InterPro" id="IPR036291">
    <property type="entry name" value="NAD(P)-bd_dom_sf"/>
</dbReference>
<dbReference type="GO" id="GO:0016651">
    <property type="term" value="F:oxidoreductase activity, acting on NAD(P)H"/>
    <property type="evidence" value="ECO:0007669"/>
    <property type="project" value="InterPro"/>
</dbReference>
<evidence type="ECO:0000313" key="5">
    <source>
        <dbReference type="Proteomes" id="UP000007963"/>
    </source>
</evidence>
<keyword evidence="1" id="KW-0547">Nucleotide-binding</keyword>
<evidence type="ECO:0000256" key="2">
    <source>
        <dbReference type="ARBA" id="ARBA00022857"/>
    </source>
</evidence>
<sequence>MDSKMLGGGSNCGKFGVQLTVLAGFERIVVVGGNETELRSYGATHVMDRYGTPSETVSRIREIVGDDLLYAYDAVNPPATQIIRINALSSTRKGKVARLLPAAPIDESLVENKSARYELLDVLGSSRLGIKSHSTRPNGSILKSHSFKSCCSPSGYLGRLIQAPTKVHRRLKYLEASCRPELDPLGLLCFPLTSLPTRNSTVDPTRLTPPTSNTFLQRVAGTLEQKAYFPLSGKEGWTPSSIDTP</sequence>
<dbReference type="VEuPathDB" id="FungiDB:ATEG_09938"/>
<evidence type="ECO:0000256" key="3">
    <source>
        <dbReference type="ARBA" id="ARBA00023002"/>
    </source>
</evidence>
<gene>
    <name evidence="4" type="ORF">ATEG_09938</name>
</gene>
<dbReference type="STRING" id="341663.Q0C8P6"/>
<evidence type="ECO:0008006" key="6">
    <source>
        <dbReference type="Google" id="ProtNLM"/>
    </source>
</evidence>
<organism evidence="4 5">
    <name type="scientific">Aspergillus terreus (strain NIH 2624 / FGSC A1156)</name>
    <dbReference type="NCBI Taxonomy" id="341663"/>
    <lineage>
        <taxon>Eukaryota</taxon>
        <taxon>Fungi</taxon>
        <taxon>Dikarya</taxon>
        <taxon>Ascomycota</taxon>
        <taxon>Pezizomycotina</taxon>
        <taxon>Eurotiomycetes</taxon>
        <taxon>Eurotiomycetidae</taxon>
        <taxon>Eurotiales</taxon>
        <taxon>Aspergillaceae</taxon>
        <taxon>Aspergillus</taxon>
        <taxon>Aspergillus subgen. Circumdati</taxon>
    </lineage>
</organism>